<keyword evidence="1" id="KW-0472">Membrane</keyword>
<protein>
    <submittedName>
        <fullName evidence="2">Uncharacterized protein</fullName>
    </submittedName>
</protein>
<sequence length="157" mass="16705">MTAGRGVASDRSLRRVAGLLAAVVAGIHLYWALPVATQQLRFGILHDPRPAAFLLATMAMLMGVLLVLQGFDPLPVYVGGIALMVVFLGGYAAWHTVLDHGAFWPGRPAHGGHSDLGPLRLIAVHLLDDSLAFASKLVEAALLAVLSVLTVRELNDR</sequence>
<comment type="caution">
    <text evidence="2">The sequence shown here is derived from an EMBL/GenBank/DDBJ whole genome shotgun (WGS) entry which is preliminary data.</text>
</comment>
<name>A0ABD5SC90_9EURY</name>
<evidence type="ECO:0000256" key="1">
    <source>
        <dbReference type="SAM" id="Phobius"/>
    </source>
</evidence>
<dbReference type="EMBL" id="JBHSWW010000299">
    <property type="protein sequence ID" value="MFC6754567.1"/>
    <property type="molecule type" value="Genomic_DNA"/>
</dbReference>
<organism evidence="2 3">
    <name type="scientific">Halorubrum tibetense</name>
    <dbReference type="NCBI Taxonomy" id="175631"/>
    <lineage>
        <taxon>Archaea</taxon>
        <taxon>Methanobacteriati</taxon>
        <taxon>Methanobacteriota</taxon>
        <taxon>Stenosarchaea group</taxon>
        <taxon>Halobacteria</taxon>
        <taxon>Halobacteriales</taxon>
        <taxon>Haloferacaceae</taxon>
        <taxon>Halorubrum</taxon>
    </lineage>
</organism>
<feature type="transmembrane region" description="Helical" evidence="1">
    <location>
        <begin position="75"/>
        <end position="94"/>
    </location>
</feature>
<feature type="transmembrane region" description="Helical" evidence="1">
    <location>
        <begin position="12"/>
        <end position="31"/>
    </location>
</feature>
<accession>A0ABD5SC90</accession>
<keyword evidence="1" id="KW-0812">Transmembrane</keyword>
<keyword evidence="1" id="KW-1133">Transmembrane helix</keyword>
<evidence type="ECO:0000313" key="2">
    <source>
        <dbReference type="EMBL" id="MFC6754567.1"/>
    </source>
</evidence>
<keyword evidence="3" id="KW-1185">Reference proteome</keyword>
<dbReference type="AlphaFoldDB" id="A0ABD5SC90"/>
<dbReference type="RefSeq" id="WP_379783154.1">
    <property type="nucleotide sequence ID" value="NZ_JBHSWW010000299.1"/>
</dbReference>
<evidence type="ECO:0000313" key="3">
    <source>
        <dbReference type="Proteomes" id="UP001596442"/>
    </source>
</evidence>
<feature type="transmembrane region" description="Helical" evidence="1">
    <location>
        <begin position="51"/>
        <end position="68"/>
    </location>
</feature>
<dbReference type="Proteomes" id="UP001596442">
    <property type="component" value="Unassembled WGS sequence"/>
</dbReference>
<gene>
    <name evidence="2" type="ORF">ACFQEU_14030</name>
</gene>
<reference evidence="2 3" key="1">
    <citation type="journal article" date="2019" name="Int. J. Syst. Evol. Microbiol.">
        <title>The Global Catalogue of Microorganisms (GCM) 10K type strain sequencing project: providing services to taxonomists for standard genome sequencing and annotation.</title>
        <authorList>
            <consortium name="The Broad Institute Genomics Platform"/>
            <consortium name="The Broad Institute Genome Sequencing Center for Infectious Disease"/>
            <person name="Wu L."/>
            <person name="Ma J."/>
        </authorList>
    </citation>
    <scope>NUCLEOTIDE SEQUENCE [LARGE SCALE GENOMIC DNA]</scope>
    <source>
        <strain evidence="2 3">CGMCC 1.3239</strain>
    </source>
</reference>
<proteinExistence type="predicted"/>